<name>A0A0F9I5H4_9ZZZZ</name>
<accession>A0A0F9I5H4</accession>
<comment type="caution">
    <text evidence="1">The sequence shown here is derived from an EMBL/GenBank/DDBJ whole genome shotgun (WGS) entry which is preliminary data.</text>
</comment>
<dbReference type="EMBL" id="LAZR01013260">
    <property type="protein sequence ID" value="KKM22787.1"/>
    <property type="molecule type" value="Genomic_DNA"/>
</dbReference>
<sequence>MTKKTFFNAKCCYCDKRNKIIYIGSMDVPKENYSLNFTCNKCGEENIIWIDLWVSKKPPEKKKYEIKKNR</sequence>
<proteinExistence type="predicted"/>
<evidence type="ECO:0000313" key="1">
    <source>
        <dbReference type="EMBL" id="KKM22787.1"/>
    </source>
</evidence>
<dbReference type="AlphaFoldDB" id="A0A0F9I5H4"/>
<reference evidence="1" key="1">
    <citation type="journal article" date="2015" name="Nature">
        <title>Complex archaea that bridge the gap between prokaryotes and eukaryotes.</title>
        <authorList>
            <person name="Spang A."/>
            <person name="Saw J.H."/>
            <person name="Jorgensen S.L."/>
            <person name="Zaremba-Niedzwiedzka K."/>
            <person name="Martijn J."/>
            <person name="Lind A.E."/>
            <person name="van Eijk R."/>
            <person name="Schleper C."/>
            <person name="Guy L."/>
            <person name="Ettema T.J."/>
        </authorList>
    </citation>
    <scope>NUCLEOTIDE SEQUENCE</scope>
</reference>
<protein>
    <submittedName>
        <fullName evidence="1">Uncharacterized protein</fullName>
    </submittedName>
</protein>
<organism evidence="1">
    <name type="scientific">marine sediment metagenome</name>
    <dbReference type="NCBI Taxonomy" id="412755"/>
    <lineage>
        <taxon>unclassified sequences</taxon>
        <taxon>metagenomes</taxon>
        <taxon>ecological metagenomes</taxon>
    </lineage>
</organism>
<gene>
    <name evidence="1" type="ORF">LCGC14_1621780</name>
</gene>